<feature type="compositionally biased region" description="Basic and acidic residues" evidence="1">
    <location>
        <begin position="136"/>
        <end position="150"/>
    </location>
</feature>
<sequence>MERSIKTSQTGHSINPKLSPISKPRLAPKPFSLQKNTSIRSIHAPKTVTTTAVKSTTNQTGKSEAADVSKLTPIAHAQKPPQQTTASGSKLRSVNENTKIIPKTTKESKASPRDEDTPDSSVAPRKSYPASQNVPPKEKPTSEPLQKDDVLQTNHNVSTDLVTNSEQKDEKKREEETQPSVVQKPEELESGASSSTNTVNRWGGPRRSLSTKLTSRFQSGGAPLPPQPKITISTSDSKDDSNKPASSDPELNQTTEPSSRESDEGGLKEDYSGGGSIKRRISLLFDSSQRPEVMTKKEEPDIPNCTGGVKQRIKHWVAEKNSEGAKTEENPQVAPRPRSRR</sequence>
<gene>
    <name evidence="2" type="ORF">PLEPLA_LOCUS43185</name>
</gene>
<feature type="compositionally biased region" description="Basic and acidic residues" evidence="1">
    <location>
        <begin position="316"/>
        <end position="329"/>
    </location>
</feature>
<reference evidence="2" key="1">
    <citation type="submission" date="2020-03" db="EMBL/GenBank/DDBJ databases">
        <authorList>
            <person name="Weist P."/>
        </authorList>
    </citation>
    <scope>NUCLEOTIDE SEQUENCE</scope>
</reference>
<feature type="compositionally biased region" description="Basic and acidic residues" evidence="1">
    <location>
        <begin position="104"/>
        <end position="115"/>
    </location>
</feature>
<proteinExistence type="predicted"/>
<feature type="compositionally biased region" description="Polar residues" evidence="1">
    <location>
        <begin position="151"/>
        <end position="165"/>
    </location>
</feature>
<dbReference type="Proteomes" id="UP001153269">
    <property type="component" value="Unassembled WGS sequence"/>
</dbReference>
<feature type="compositionally biased region" description="Polar residues" evidence="1">
    <location>
        <begin position="243"/>
        <end position="257"/>
    </location>
</feature>
<feature type="compositionally biased region" description="Low complexity" evidence="1">
    <location>
        <begin position="46"/>
        <end position="60"/>
    </location>
</feature>
<keyword evidence="3" id="KW-1185">Reference proteome</keyword>
<evidence type="ECO:0000313" key="2">
    <source>
        <dbReference type="EMBL" id="CAB1455409.1"/>
    </source>
</evidence>
<feature type="compositionally biased region" description="Basic and acidic residues" evidence="1">
    <location>
        <begin position="166"/>
        <end position="176"/>
    </location>
</feature>
<feature type="compositionally biased region" description="Polar residues" evidence="1">
    <location>
        <begin position="80"/>
        <end position="98"/>
    </location>
</feature>
<comment type="caution">
    <text evidence="2">The sequence shown here is derived from an EMBL/GenBank/DDBJ whole genome shotgun (WGS) entry which is preliminary data.</text>
</comment>
<evidence type="ECO:0000256" key="1">
    <source>
        <dbReference type="SAM" id="MobiDB-lite"/>
    </source>
</evidence>
<dbReference type="AlphaFoldDB" id="A0A9N7VTE4"/>
<feature type="compositionally biased region" description="Polar residues" evidence="1">
    <location>
        <begin position="208"/>
        <end position="218"/>
    </location>
</feature>
<feature type="compositionally biased region" description="Polar residues" evidence="1">
    <location>
        <begin position="191"/>
        <end position="200"/>
    </location>
</feature>
<feature type="region of interest" description="Disordered" evidence="1">
    <location>
        <begin position="1"/>
        <end position="341"/>
    </location>
</feature>
<organism evidence="2 3">
    <name type="scientific">Pleuronectes platessa</name>
    <name type="common">European plaice</name>
    <dbReference type="NCBI Taxonomy" id="8262"/>
    <lineage>
        <taxon>Eukaryota</taxon>
        <taxon>Metazoa</taxon>
        <taxon>Chordata</taxon>
        <taxon>Craniata</taxon>
        <taxon>Vertebrata</taxon>
        <taxon>Euteleostomi</taxon>
        <taxon>Actinopterygii</taxon>
        <taxon>Neopterygii</taxon>
        <taxon>Teleostei</taxon>
        <taxon>Neoteleostei</taxon>
        <taxon>Acanthomorphata</taxon>
        <taxon>Carangaria</taxon>
        <taxon>Pleuronectiformes</taxon>
        <taxon>Pleuronectoidei</taxon>
        <taxon>Pleuronectidae</taxon>
        <taxon>Pleuronectes</taxon>
    </lineage>
</organism>
<name>A0A9N7VTE4_PLEPL</name>
<protein>
    <submittedName>
        <fullName evidence="2">Uncharacterized protein</fullName>
    </submittedName>
</protein>
<evidence type="ECO:0000313" key="3">
    <source>
        <dbReference type="Proteomes" id="UP001153269"/>
    </source>
</evidence>
<accession>A0A9N7VTE4</accession>
<feature type="compositionally biased region" description="Basic and acidic residues" evidence="1">
    <location>
        <begin position="258"/>
        <end position="271"/>
    </location>
</feature>
<dbReference type="EMBL" id="CADEAL010004254">
    <property type="protein sequence ID" value="CAB1455409.1"/>
    <property type="molecule type" value="Genomic_DNA"/>
</dbReference>
<feature type="compositionally biased region" description="Polar residues" evidence="1">
    <location>
        <begin position="1"/>
        <end position="13"/>
    </location>
</feature>